<proteinExistence type="predicted"/>
<evidence type="ECO:0000313" key="3">
    <source>
        <dbReference type="EMBL" id="CAD7438584.1"/>
    </source>
</evidence>
<feature type="transmembrane region" description="Helical" evidence="2">
    <location>
        <begin position="123"/>
        <end position="142"/>
    </location>
</feature>
<dbReference type="AlphaFoldDB" id="A0A7R9ER72"/>
<keyword evidence="2" id="KW-0812">Transmembrane</keyword>
<evidence type="ECO:0000256" key="1">
    <source>
        <dbReference type="SAM" id="MobiDB-lite"/>
    </source>
</evidence>
<reference evidence="3" key="1">
    <citation type="submission" date="2020-11" db="EMBL/GenBank/DDBJ databases">
        <authorList>
            <person name="Tran Van P."/>
        </authorList>
    </citation>
    <scope>NUCLEOTIDE SEQUENCE</scope>
</reference>
<protein>
    <submittedName>
        <fullName evidence="3">Uncharacterized protein</fullName>
    </submittedName>
</protein>
<feature type="transmembrane region" description="Helical" evidence="2">
    <location>
        <begin position="187"/>
        <end position="209"/>
    </location>
</feature>
<evidence type="ECO:0000256" key="2">
    <source>
        <dbReference type="SAM" id="Phobius"/>
    </source>
</evidence>
<dbReference type="EMBL" id="OD564487">
    <property type="protein sequence ID" value="CAD7438584.1"/>
    <property type="molecule type" value="Genomic_DNA"/>
</dbReference>
<accession>A0A7R9ER72</accession>
<sequence>MLQRRRRYVQTRVDRGRIKVSESVPATLEEARRTAKRPAEDRRETYPDDRKRVAGERRFEGSSRFEERSTAEELLKHVLDGISPLPVPKFIQVSMDAPNVNLKFITLLQEHIKSVTDNEVCSLLNLGTYVIVTIWLAGMLMYQEGNMLRQTHLEAKKACGQVSISLCPPTILPPALYSTLLFSLARLLLSVLSIPPYPSFLSYLMYLLYPNS</sequence>
<feature type="compositionally biased region" description="Basic and acidic residues" evidence="1">
    <location>
        <begin position="29"/>
        <end position="63"/>
    </location>
</feature>
<keyword evidence="2" id="KW-1133">Transmembrane helix</keyword>
<gene>
    <name evidence="3" type="ORF">TBIB3V08_LOCUS1172</name>
</gene>
<name>A0A7R9ER72_9NEOP</name>
<organism evidence="3">
    <name type="scientific">Timema bartmani</name>
    <dbReference type="NCBI Taxonomy" id="61472"/>
    <lineage>
        <taxon>Eukaryota</taxon>
        <taxon>Metazoa</taxon>
        <taxon>Ecdysozoa</taxon>
        <taxon>Arthropoda</taxon>
        <taxon>Hexapoda</taxon>
        <taxon>Insecta</taxon>
        <taxon>Pterygota</taxon>
        <taxon>Neoptera</taxon>
        <taxon>Polyneoptera</taxon>
        <taxon>Phasmatodea</taxon>
        <taxon>Timematodea</taxon>
        <taxon>Timematoidea</taxon>
        <taxon>Timematidae</taxon>
        <taxon>Timema</taxon>
    </lineage>
</organism>
<keyword evidence="2" id="KW-0472">Membrane</keyword>
<feature type="region of interest" description="Disordered" evidence="1">
    <location>
        <begin position="23"/>
        <end position="63"/>
    </location>
</feature>